<proteinExistence type="predicted"/>
<dbReference type="PANTHER" id="PTHR35096">
    <property type="entry name" value="BNAA08G28570D PROTEIN"/>
    <property type="match status" value="1"/>
</dbReference>
<dbReference type="EMBL" id="BSYR01000034">
    <property type="protein sequence ID" value="GMI99295.1"/>
    <property type="molecule type" value="Genomic_DNA"/>
</dbReference>
<sequence length="146" mass="16029">MKSKRQKLSLEGYIDFLSSHKQLSLTAGSLNQIFSIHGFKKIKGVKKELSDAVETLDLIDPSRSTLRASVSSDAWLTQEEVIGDLKCLDWQECCVTAIETLNSSFPEQRSNSIPKAQAKRKRRAGIDVAAEGAESVSSALLPFQSS</sequence>
<feature type="domain" description="DUF7787" evidence="1">
    <location>
        <begin position="4"/>
        <end position="60"/>
    </location>
</feature>
<keyword evidence="3" id="KW-1185">Reference proteome</keyword>
<comment type="caution">
    <text evidence="2">The sequence shown here is derived from an EMBL/GenBank/DDBJ whole genome shotgun (WGS) entry which is preliminary data.</text>
</comment>
<dbReference type="OrthoDB" id="692230at2759"/>
<organism evidence="2 3">
    <name type="scientific">Hibiscus trionum</name>
    <name type="common">Flower of an hour</name>
    <dbReference type="NCBI Taxonomy" id="183268"/>
    <lineage>
        <taxon>Eukaryota</taxon>
        <taxon>Viridiplantae</taxon>
        <taxon>Streptophyta</taxon>
        <taxon>Embryophyta</taxon>
        <taxon>Tracheophyta</taxon>
        <taxon>Spermatophyta</taxon>
        <taxon>Magnoliopsida</taxon>
        <taxon>eudicotyledons</taxon>
        <taxon>Gunneridae</taxon>
        <taxon>Pentapetalae</taxon>
        <taxon>rosids</taxon>
        <taxon>malvids</taxon>
        <taxon>Malvales</taxon>
        <taxon>Malvaceae</taxon>
        <taxon>Malvoideae</taxon>
        <taxon>Hibiscus</taxon>
    </lineage>
</organism>
<gene>
    <name evidence="2" type="ORF">HRI_003598800</name>
</gene>
<dbReference type="AlphaFoldDB" id="A0A9W7IQ36"/>
<protein>
    <recommendedName>
        <fullName evidence="1">DUF7787 domain-containing protein</fullName>
    </recommendedName>
</protein>
<name>A0A9W7IQ36_HIBTR</name>
<dbReference type="Pfam" id="PF25042">
    <property type="entry name" value="DUF7787"/>
    <property type="match status" value="1"/>
</dbReference>
<dbReference type="InterPro" id="IPR056689">
    <property type="entry name" value="DUF7787"/>
</dbReference>
<evidence type="ECO:0000313" key="3">
    <source>
        <dbReference type="Proteomes" id="UP001165190"/>
    </source>
</evidence>
<accession>A0A9W7IQ36</accession>
<evidence type="ECO:0000313" key="2">
    <source>
        <dbReference type="EMBL" id="GMI99295.1"/>
    </source>
</evidence>
<reference evidence="2" key="1">
    <citation type="submission" date="2023-05" db="EMBL/GenBank/DDBJ databases">
        <title>Genome and transcriptome analyses reveal genes involved in the formation of fine ridges on petal epidermal cells in Hibiscus trionum.</title>
        <authorList>
            <person name="Koshimizu S."/>
            <person name="Masuda S."/>
            <person name="Ishii T."/>
            <person name="Shirasu K."/>
            <person name="Hoshino A."/>
            <person name="Arita M."/>
        </authorList>
    </citation>
    <scope>NUCLEOTIDE SEQUENCE</scope>
    <source>
        <strain evidence="2">Hamamatsu line</strain>
    </source>
</reference>
<dbReference type="PANTHER" id="PTHR35096:SF8">
    <property type="entry name" value="OS03G0308600 PROTEIN"/>
    <property type="match status" value="1"/>
</dbReference>
<evidence type="ECO:0000259" key="1">
    <source>
        <dbReference type="Pfam" id="PF25042"/>
    </source>
</evidence>
<dbReference type="Proteomes" id="UP001165190">
    <property type="component" value="Unassembled WGS sequence"/>
</dbReference>